<accession>A0A329QEZ1</accession>
<dbReference type="OrthoDB" id="3827100at2"/>
<gene>
    <name evidence="2" type="ORF">DPM12_19120</name>
</gene>
<dbReference type="AlphaFoldDB" id="A0A329QEZ1"/>
<sequence length="147" mass="16872">MSVVEYLKRVPWWAWTPLLAVGVIVTTIGFGWFPIFAVCIGWLVARLMRIMPEGTNLESVNEIAGQPREVVEEAVSRTSNEQLGELWQQTGEQLRRSYLPASIASLACVRQALLDEMQRRDPEAFDRWLAGRPDQLDPRAYLERRET</sequence>
<organism evidence="2 3">
    <name type="scientific">Phytoactinopolyspora halophila</name>
    <dbReference type="NCBI Taxonomy" id="1981511"/>
    <lineage>
        <taxon>Bacteria</taxon>
        <taxon>Bacillati</taxon>
        <taxon>Actinomycetota</taxon>
        <taxon>Actinomycetes</taxon>
        <taxon>Jiangellales</taxon>
        <taxon>Jiangellaceae</taxon>
        <taxon>Phytoactinopolyspora</taxon>
    </lineage>
</organism>
<reference evidence="2 3" key="1">
    <citation type="submission" date="2018-06" db="EMBL/GenBank/DDBJ databases">
        <title>Phytoactinopolyspora halophila sp. nov., a novel halophilic actinomycete isolated from a saline soil in China.</title>
        <authorList>
            <person name="Tang S.-K."/>
        </authorList>
    </citation>
    <scope>NUCLEOTIDE SEQUENCE [LARGE SCALE GENOMIC DNA]</scope>
    <source>
        <strain evidence="2 3">YIM 96934</strain>
    </source>
</reference>
<keyword evidence="1" id="KW-1133">Transmembrane helix</keyword>
<dbReference type="RefSeq" id="WP_112259959.1">
    <property type="nucleotide sequence ID" value="NZ_QMIG01000027.1"/>
</dbReference>
<protein>
    <submittedName>
        <fullName evidence="2">Uncharacterized protein</fullName>
    </submittedName>
</protein>
<keyword evidence="3" id="KW-1185">Reference proteome</keyword>
<proteinExistence type="predicted"/>
<feature type="transmembrane region" description="Helical" evidence="1">
    <location>
        <begin position="12"/>
        <end position="45"/>
    </location>
</feature>
<keyword evidence="1" id="KW-0812">Transmembrane</keyword>
<evidence type="ECO:0000313" key="3">
    <source>
        <dbReference type="Proteomes" id="UP000250462"/>
    </source>
</evidence>
<name>A0A329QEZ1_9ACTN</name>
<evidence type="ECO:0000313" key="2">
    <source>
        <dbReference type="EMBL" id="RAW10279.1"/>
    </source>
</evidence>
<comment type="caution">
    <text evidence="2">The sequence shown here is derived from an EMBL/GenBank/DDBJ whole genome shotgun (WGS) entry which is preliminary data.</text>
</comment>
<dbReference type="Proteomes" id="UP000250462">
    <property type="component" value="Unassembled WGS sequence"/>
</dbReference>
<evidence type="ECO:0000256" key="1">
    <source>
        <dbReference type="SAM" id="Phobius"/>
    </source>
</evidence>
<dbReference type="EMBL" id="QMIG01000027">
    <property type="protein sequence ID" value="RAW10279.1"/>
    <property type="molecule type" value="Genomic_DNA"/>
</dbReference>
<keyword evidence="1" id="KW-0472">Membrane</keyword>